<feature type="compositionally biased region" description="Acidic residues" evidence="1">
    <location>
        <begin position="351"/>
        <end position="366"/>
    </location>
</feature>
<protein>
    <submittedName>
        <fullName evidence="2">TAXI family TRAP transporter solute-binding subunit</fullName>
    </submittedName>
</protein>
<gene>
    <name evidence="2" type="ORF">O4H49_19720</name>
</gene>
<organism evidence="2 3">
    <name type="scientific">Kiloniella laminariae</name>
    <dbReference type="NCBI Taxonomy" id="454162"/>
    <lineage>
        <taxon>Bacteria</taxon>
        <taxon>Pseudomonadati</taxon>
        <taxon>Pseudomonadota</taxon>
        <taxon>Alphaproteobacteria</taxon>
        <taxon>Rhodospirillales</taxon>
        <taxon>Kiloniellaceae</taxon>
        <taxon>Kiloniella</taxon>
    </lineage>
</organism>
<evidence type="ECO:0000313" key="3">
    <source>
        <dbReference type="Proteomes" id="UP001069802"/>
    </source>
</evidence>
<dbReference type="Gene3D" id="3.40.190.10">
    <property type="entry name" value="Periplasmic binding protein-like II"/>
    <property type="match status" value="2"/>
</dbReference>
<dbReference type="InterPro" id="IPR011852">
    <property type="entry name" value="TRAP_TAXI"/>
</dbReference>
<dbReference type="Pfam" id="PF16868">
    <property type="entry name" value="NMT1_3"/>
    <property type="match status" value="1"/>
</dbReference>
<dbReference type="PANTHER" id="PTHR42941:SF1">
    <property type="entry name" value="SLL1037 PROTEIN"/>
    <property type="match status" value="1"/>
</dbReference>
<accession>A0ABT4LPK8</accession>
<dbReference type="NCBIfam" id="TIGR02122">
    <property type="entry name" value="TRAP_TAXI"/>
    <property type="match status" value="1"/>
</dbReference>
<dbReference type="EMBL" id="JAPWGY010000015">
    <property type="protein sequence ID" value="MCZ4283022.1"/>
    <property type="molecule type" value="Genomic_DNA"/>
</dbReference>
<dbReference type="CDD" id="cd13520">
    <property type="entry name" value="PBP2_TAXI_TRAP"/>
    <property type="match status" value="1"/>
</dbReference>
<dbReference type="Proteomes" id="UP001069802">
    <property type="component" value="Unassembled WGS sequence"/>
</dbReference>
<evidence type="ECO:0000256" key="1">
    <source>
        <dbReference type="SAM" id="MobiDB-lite"/>
    </source>
</evidence>
<comment type="caution">
    <text evidence="2">The sequence shown here is derived from an EMBL/GenBank/DDBJ whole genome shotgun (WGS) entry which is preliminary data.</text>
</comment>
<feature type="region of interest" description="Disordered" evidence="1">
    <location>
        <begin position="351"/>
        <end position="384"/>
    </location>
</feature>
<evidence type="ECO:0000313" key="2">
    <source>
        <dbReference type="EMBL" id="MCZ4283022.1"/>
    </source>
</evidence>
<keyword evidence="3" id="KW-1185">Reference proteome</keyword>
<proteinExistence type="predicted"/>
<sequence>MSAASSIIRTLLNVPQAFVSILILSLFSSLSMAQDTPIFRIGTGATVGNYFPIGGIIANSISKPIGSRDCDKGGNCGVRGLLSNSVATEGSVANINGIADGLLEGGFAQADVVYWALKGEHIFRTRGAVGNIRSIANLYPEAMHLVISNTSGIRSIEDLHDRKVSLGPVGSGSNAGAQLLLETRGVRIAEENLSYLNDSEAYEAMLKGDIDGFFTIAGIPARLVKALADQSRITLLSLSEVDLDVLQEIYPFFSAGVIEVGTYRNVPNTPALLVPAQFLVREDLDDELVYGITKALWHESTQKKLRDGHELGHMIVIEKALDGLIMPLHPGAERFYREIGMIADDSAVEEATEALEGEVAAEENEAEVLKGEDNVPATDVPAAE</sequence>
<dbReference type="RefSeq" id="WP_269425142.1">
    <property type="nucleotide sequence ID" value="NZ_JAPWGY010000015.1"/>
</dbReference>
<name>A0ABT4LPK8_9PROT</name>
<dbReference type="PANTHER" id="PTHR42941">
    <property type="entry name" value="SLL1037 PROTEIN"/>
    <property type="match status" value="1"/>
</dbReference>
<dbReference type="SUPFAM" id="SSF53850">
    <property type="entry name" value="Periplasmic binding protein-like II"/>
    <property type="match status" value="1"/>
</dbReference>
<reference evidence="2" key="1">
    <citation type="submission" date="2022-12" db="EMBL/GenBank/DDBJ databases">
        <title>Bacterial isolates from different developmental stages of Nematostella vectensis.</title>
        <authorList>
            <person name="Fraune S."/>
        </authorList>
    </citation>
    <scope>NUCLEOTIDE SEQUENCE</scope>
    <source>
        <strain evidence="2">G21630-S1</strain>
    </source>
</reference>